<keyword evidence="4" id="KW-1185">Reference proteome</keyword>
<keyword evidence="3" id="KW-0808">Transferase</keyword>
<keyword evidence="1" id="KW-0472">Membrane</keyword>
<feature type="transmembrane region" description="Helical" evidence="1">
    <location>
        <begin position="330"/>
        <end position="354"/>
    </location>
</feature>
<accession>A0ABP8NC50</accession>
<dbReference type="InterPro" id="IPR050879">
    <property type="entry name" value="Acyltransferase_3"/>
</dbReference>
<feature type="transmembrane region" description="Helical" evidence="1">
    <location>
        <begin position="264"/>
        <end position="282"/>
    </location>
</feature>
<feature type="transmembrane region" description="Helical" evidence="1">
    <location>
        <begin position="151"/>
        <end position="174"/>
    </location>
</feature>
<dbReference type="GO" id="GO:0016746">
    <property type="term" value="F:acyltransferase activity"/>
    <property type="evidence" value="ECO:0007669"/>
    <property type="project" value="UniProtKB-KW"/>
</dbReference>
<comment type="caution">
    <text evidence="3">The sequence shown here is derived from an EMBL/GenBank/DDBJ whole genome shotgun (WGS) entry which is preliminary data.</text>
</comment>
<feature type="transmembrane region" description="Helical" evidence="1">
    <location>
        <begin position="21"/>
        <end position="42"/>
    </location>
</feature>
<keyword evidence="3" id="KW-0012">Acyltransferase</keyword>
<feature type="transmembrane region" description="Helical" evidence="1">
    <location>
        <begin position="181"/>
        <end position="202"/>
    </location>
</feature>
<dbReference type="PANTHER" id="PTHR23028">
    <property type="entry name" value="ACETYLTRANSFERASE"/>
    <property type="match status" value="1"/>
</dbReference>
<sequence length="384" mass="44220">MNNAQAVTKERFHFIDGLRGIASILIVLHHSVTSAIARFFIARGHDHIGTIVTYFTQSGVVLFFTLSGIVLLRPYLRGERKFKVGEYFVRRIKRIYPAFFVALVFGYLVLKFIAWGPQTFYSDMWGGMDTSFQKFLQQALILSMSGVYFNLAWWSLQIEVVFYILVPLFVLAFSFRKQLNYLYFFINIAAVVIGSHLLQLYFEAHHPEIYSLSQPVLNMVHFIDAPVSFVLGVYLAKYDFKPYAGWVLVAAGVPLVLLPPTGPLINSGYSLIYGGLLIFAFNSKKLRSLLDTPIMIWLGERSYSLFLVHFSVFYLVNYICSMFLPDRNMLYGILTRGAGIPLAFLCAMTLFYFVERRQARGLVTDRIFWPWQLRRLNKDALKDK</sequence>
<dbReference type="RefSeq" id="WP_345081259.1">
    <property type="nucleotide sequence ID" value="NZ_BAABFA010000010.1"/>
</dbReference>
<feature type="transmembrane region" description="Helical" evidence="1">
    <location>
        <begin position="214"/>
        <end position="236"/>
    </location>
</feature>
<dbReference type="Pfam" id="PF01757">
    <property type="entry name" value="Acyl_transf_3"/>
    <property type="match status" value="1"/>
</dbReference>
<feature type="transmembrane region" description="Helical" evidence="1">
    <location>
        <begin position="303"/>
        <end position="324"/>
    </location>
</feature>
<organism evidence="3 4">
    <name type="scientific">Nemorincola caseinilytica</name>
    <dbReference type="NCBI Taxonomy" id="2054315"/>
    <lineage>
        <taxon>Bacteria</taxon>
        <taxon>Pseudomonadati</taxon>
        <taxon>Bacteroidota</taxon>
        <taxon>Chitinophagia</taxon>
        <taxon>Chitinophagales</taxon>
        <taxon>Chitinophagaceae</taxon>
        <taxon>Nemorincola</taxon>
    </lineage>
</organism>
<feature type="transmembrane region" description="Helical" evidence="1">
    <location>
        <begin position="95"/>
        <end position="115"/>
    </location>
</feature>
<dbReference type="PANTHER" id="PTHR23028:SF53">
    <property type="entry name" value="ACYL_TRANSF_3 DOMAIN-CONTAINING PROTEIN"/>
    <property type="match status" value="1"/>
</dbReference>
<evidence type="ECO:0000256" key="1">
    <source>
        <dbReference type="SAM" id="Phobius"/>
    </source>
</evidence>
<evidence type="ECO:0000313" key="3">
    <source>
        <dbReference type="EMBL" id="GAA4464851.1"/>
    </source>
</evidence>
<name>A0ABP8NC50_9BACT</name>
<protein>
    <submittedName>
        <fullName evidence="3">Acyltransferase</fullName>
    </submittedName>
</protein>
<evidence type="ECO:0000259" key="2">
    <source>
        <dbReference type="Pfam" id="PF01757"/>
    </source>
</evidence>
<reference evidence="4" key="1">
    <citation type="journal article" date="2019" name="Int. J. Syst. Evol. Microbiol.">
        <title>The Global Catalogue of Microorganisms (GCM) 10K type strain sequencing project: providing services to taxonomists for standard genome sequencing and annotation.</title>
        <authorList>
            <consortium name="The Broad Institute Genomics Platform"/>
            <consortium name="The Broad Institute Genome Sequencing Center for Infectious Disease"/>
            <person name="Wu L."/>
            <person name="Ma J."/>
        </authorList>
    </citation>
    <scope>NUCLEOTIDE SEQUENCE [LARGE SCALE GENOMIC DNA]</scope>
    <source>
        <strain evidence="4">JCM 32105</strain>
    </source>
</reference>
<feature type="transmembrane region" description="Helical" evidence="1">
    <location>
        <begin position="243"/>
        <end position="258"/>
    </location>
</feature>
<feature type="transmembrane region" description="Helical" evidence="1">
    <location>
        <begin position="54"/>
        <end position="75"/>
    </location>
</feature>
<keyword evidence="1" id="KW-0812">Transmembrane</keyword>
<gene>
    <name evidence="3" type="ORF">GCM10023093_16010</name>
</gene>
<proteinExistence type="predicted"/>
<feature type="domain" description="Acyltransferase 3" evidence="2">
    <location>
        <begin position="13"/>
        <end position="348"/>
    </location>
</feature>
<keyword evidence="1" id="KW-1133">Transmembrane helix</keyword>
<dbReference type="EMBL" id="BAABFA010000010">
    <property type="protein sequence ID" value="GAA4464851.1"/>
    <property type="molecule type" value="Genomic_DNA"/>
</dbReference>
<dbReference type="Proteomes" id="UP001500067">
    <property type="component" value="Unassembled WGS sequence"/>
</dbReference>
<evidence type="ECO:0000313" key="4">
    <source>
        <dbReference type="Proteomes" id="UP001500067"/>
    </source>
</evidence>
<dbReference type="InterPro" id="IPR002656">
    <property type="entry name" value="Acyl_transf_3_dom"/>
</dbReference>